<proteinExistence type="predicted"/>
<dbReference type="AlphaFoldDB" id="A0A1T5DTG4"/>
<sequence>MKIFGTLLSFIFVLCISSCKDEVVRTRTYHRLTPFYLSVSDLRKQAISMDKPHEMSVPGKIYIYGNYLFINEVTKGIHVIDNTDPASPRFLNFINIPGNIDLAVNTNILYADSYVDLLAFDISNPTKISLVNRVENVFDHQYINKEKGLIQGYKDTIVTEVITHQITDGAKGEPMFFDSFGASAAFASQSYGTGGSMARFTLMNSSLYTVTTNSLKLFNVSSPKAPVYINTINLGGGIETIFPYQNKLFIGSTTGMHIYNAIEPSKPLKLATYQHLTSCDPVIVQGKYAYVTLRSGNFCRLGTNVLDVIDIEDPTKPVLVSSFPMLNPHGLTISDNNLFICEGKNGLKAFNSSDPKTIGQNQLSFIQNLKATDVIAGPKSLIVTGADGIYQYDYTNASNLKLLSHLDLTAN</sequence>
<dbReference type="InterPro" id="IPR011044">
    <property type="entry name" value="Quino_amine_DH_bsu"/>
</dbReference>
<protein>
    <submittedName>
        <fullName evidence="1">Uncharacterized conserved protein</fullName>
    </submittedName>
</protein>
<dbReference type="Pfam" id="PF08309">
    <property type="entry name" value="LVIVD"/>
    <property type="match status" value="3"/>
</dbReference>
<name>A0A1T5DTG4_9SPHI</name>
<evidence type="ECO:0000313" key="2">
    <source>
        <dbReference type="Proteomes" id="UP000189981"/>
    </source>
</evidence>
<dbReference type="EMBL" id="FUYR01000002">
    <property type="protein sequence ID" value="SKB74975.1"/>
    <property type="molecule type" value="Genomic_DNA"/>
</dbReference>
<dbReference type="InterPro" id="IPR013211">
    <property type="entry name" value="LVIVD"/>
</dbReference>
<organism evidence="1 2">
    <name type="scientific">Daejeonella lutea</name>
    <dbReference type="NCBI Taxonomy" id="572036"/>
    <lineage>
        <taxon>Bacteria</taxon>
        <taxon>Pseudomonadati</taxon>
        <taxon>Bacteroidota</taxon>
        <taxon>Sphingobacteriia</taxon>
        <taxon>Sphingobacteriales</taxon>
        <taxon>Sphingobacteriaceae</taxon>
        <taxon>Daejeonella</taxon>
    </lineage>
</organism>
<dbReference type="Proteomes" id="UP000189981">
    <property type="component" value="Unassembled WGS sequence"/>
</dbReference>
<evidence type="ECO:0000313" key="1">
    <source>
        <dbReference type="EMBL" id="SKB74975.1"/>
    </source>
</evidence>
<gene>
    <name evidence="1" type="ORF">SAMN05661099_2595</name>
</gene>
<accession>A0A1T5DTG4</accession>
<reference evidence="2" key="1">
    <citation type="submission" date="2017-02" db="EMBL/GenBank/DDBJ databases">
        <authorList>
            <person name="Varghese N."/>
            <person name="Submissions S."/>
        </authorList>
    </citation>
    <scope>NUCLEOTIDE SEQUENCE [LARGE SCALE GENOMIC DNA]</scope>
    <source>
        <strain evidence="2">DSM 22385</strain>
    </source>
</reference>
<dbReference type="SUPFAM" id="SSF50969">
    <property type="entry name" value="YVTN repeat-like/Quinoprotein amine dehydrogenase"/>
    <property type="match status" value="1"/>
</dbReference>
<dbReference type="STRING" id="572036.SAMN05661099_2595"/>
<keyword evidence="2" id="KW-1185">Reference proteome</keyword>
<dbReference type="OrthoDB" id="1521841at2"/>